<organism evidence="2 3">
    <name type="scientific">Arabidopsis arenosa</name>
    <name type="common">Sand rock-cress</name>
    <name type="synonym">Cardaminopsis arenosa</name>
    <dbReference type="NCBI Taxonomy" id="38785"/>
    <lineage>
        <taxon>Eukaryota</taxon>
        <taxon>Viridiplantae</taxon>
        <taxon>Streptophyta</taxon>
        <taxon>Embryophyta</taxon>
        <taxon>Tracheophyta</taxon>
        <taxon>Spermatophyta</taxon>
        <taxon>Magnoliopsida</taxon>
        <taxon>eudicotyledons</taxon>
        <taxon>Gunneridae</taxon>
        <taxon>Pentapetalae</taxon>
        <taxon>rosids</taxon>
        <taxon>malvids</taxon>
        <taxon>Brassicales</taxon>
        <taxon>Brassicaceae</taxon>
        <taxon>Camelineae</taxon>
        <taxon>Arabidopsis</taxon>
    </lineage>
</organism>
<evidence type="ECO:0000313" key="2">
    <source>
        <dbReference type="EMBL" id="CAE5959426.1"/>
    </source>
</evidence>
<dbReference type="Proteomes" id="UP000682877">
    <property type="component" value="Chromosome 1"/>
</dbReference>
<sequence length="203" mass="22092">MQHSVLCENVASPLMAEGLAVRVAITAALAADICRTWEVPSTKLSDEGGVSENRTRKPILQSPSQRKPQRSATFSFSSIATTPKKEQDKRAVSPHRFPLLRSGSVAIRPSSISRPTTPSKSRVVSPMPKREDQTLENNSTTEISLQQNRLFSQLSSLIKGAQSSHLPNLVGRAQIQCKSCVDGNFDIDQSLGDAIHKEAKTTT</sequence>
<reference evidence="2" key="1">
    <citation type="submission" date="2021-01" db="EMBL/GenBank/DDBJ databases">
        <authorList>
            <person name="Bezrukov I."/>
        </authorList>
    </citation>
    <scope>NUCLEOTIDE SEQUENCE</scope>
</reference>
<feature type="region of interest" description="Disordered" evidence="1">
    <location>
        <begin position="108"/>
        <end position="138"/>
    </location>
</feature>
<evidence type="ECO:0000256" key="1">
    <source>
        <dbReference type="SAM" id="MobiDB-lite"/>
    </source>
</evidence>
<feature type="compositionally biased region" description="Low complexity" evidence="1">
    <location>
        <begin position="108"/>
        <end position="122"/>
    </location>
</feature>
<protein>
    <submittedName>
        <fullName evidence="2">Uncharacterized protein</fullName>
    </submittedName>
</protein>
<accession>A0A8S1ZHS0</accession>
<dbReference type="EMBL" id="LR999451">
    <property type="protein sequence ID" value="CAE5959426.1"/>
    <property type="molecule type" value="Genomic_DNA"/>
</dbReference>
<feature type="region of interest" description="Disordered" evidence="1">
    <location>
        <begin position="43"/>
        <end position="92"/>
    </location>
</feature>
<gene>
    <name evidence="2" type="ORF">AARE701A_LOCUS2950</name>
</gene>
<name>A0A8S1ZHS0_ARAAE</name>
<proteinExistence type="predicted"/>
<dbReference type="AlphaFoldDB" id="A0A8S1ZHS0"/>
<feature type="compositionally biased region" description="Low complexity" evidence="1">
    <location>
        <begin position="71"/>
        <end position="82"/>
    </location>
</feature>
<evidence type="ECO:0000313" key="3">
    <source>
        <dbReference type="Proteomes" id="UP000682877"/>
    </source>
</evidence>
<keyword evidence="3" id="KW-1185">Reference proteome</keyword>